<gene>
    <name evidence="1" type="ORF">ACFFLM_23935</name>
</gene>
<organism evidence="1 2">
    <name type="scientific">Deinococcus oregonensis</name>
    <dbReference type="NCBI Taxonomy" id="1805970"/>
    <lineage>
        <taxon>Bacteria</taxon>
        <taxon>Thermotogati</taxon>
        <taxon>Deinococcota</taxon>
        <taxon>Deinococci</taxon>
        <taxon>Deinococcales</taxon>
        <taxon>Deinococcaceae</taxon>
        <taxon>Deinococcus</taxon>
    </lineage>
</organism>
<evidence type="ECO:0000313" key="1">
    <source>
        <dbReference type="EMBL" id="MFB9995004.1"/>
    </source>
</evidence>
<name>A0ABV6B5G8_9DEIO</name>
<sequence>MSVFRTSWRDPRLENDLRALLNANHSLEVAIETLWIGGEWGMLTLAASVAAVCDLSGREAKRVVVKATFDKPRHMPWPRKVP</sequence>
<dbReference type="RefSeq" id="WP_380016514.1">
    <property type="nucleotide sequence ID" value="NZ_JBHLYR010000075.1"/>
</dbReference>
<reference evidence="1 2" key="1">
    <citation type="submission" date="2024-09" db="EMBL/GenBank/DDBJ databases">
        <authorList>
            <person name="Sun Q."/>
            <person name="Mori K."/>
        </authorList>
    </citation>
    <scope>NUCLEOTIDE SEQUENCE [LARGE SCALE GENOMIC DNA]</scope>
    <source>
        <strain evidence="1 2">JCM 13503</strain>
    </source>
</reference>
<dbReference type="EMBL" id="JBHLYR010000075">
    <property type="protein sequence ID" value="MFB9995004.1"/>
    <property type="molecule type" value="Genomic_DNA"/>
</dbReference>
<accession>A0ABV6B5G8</accession>
<proteinExistence type="predicted"/>
<protein>
    <submittedName>
        <fullName evidence="1">Uncharacterized protein</fullName>
    </submittedName>
</protein>
<evidence type="ECO:0000313" key="2">
    <source>
        <dbReference type="Proteomes" id="UP001589733"/>
    </source>
</evidence>
<keyword evidence="2" id="KW-1185">Reference proteome</keyword>
<dbReference type="Proteomes" id="UP001589733">
    <property type="component" value="Unassembled WGS sequence"/>
</dbReference>
<comment type="caution">
    <text evidence="1">The sequence shown here is derived from an EMBL/GenBank/DDBJ whole genome shotgun (WGS) entry which is preliminary data.</text>
</comment>